<evidence type="ECO:0000256" key="1">
    <source>
        <dbReference type="SAM" id="MobiDB-lite"/>
    </source>
</evidence>
<feature type="compositionally biased region" description="Basic residues" evidence="1">
    <location>
        <begin position="34"/>
        <end position="43"/>
    </location>
</feature>
<sequence length="169" mass="18228">MSRACRGGAHRTGRGRGCRGRPAGPPSCCPRPLCHGRRRGTPKQRKDGLPTPTHRGHRHSTLPPLPTLVAAEPQRQRPKHPRPGWPPTLAPIRQPPPRPPQLPLAPPPPRLDRESPHAAARACPPKHKCRLPPSSRPHGGARRTGVSAHPPATAPPPPGARSTTKRQGR</sequence>
<gene>
    <name evidence="2" type="ORF">BU14_0522s0004</name>
</gene>
<evidence type="ECO:0000313" key="3">
    <source>
        <dbReference type="Proteomes" id="UP000218209"/>
    </source>
</evidence>
<reference evidence="2 3" key="1">
    <citation type="submission" date="2017-03" db="EMBL/GenBank/DDBJ databases">
        <title>WGS assembly of Porphyra umbilicalis.</title>
        <authorList>
            <person name="Brawley S.H."/>
            <person name="Blouin N.A."/>
            <person name="Ficko-Blean E."/>
            <person name="Wheeler G.L."/>
            <person name="Lohr M."/>
            <person name="Goodson H.V."/>
            <person name="Jenkins J.W."/>
            <person name="Blaby-Haas C.E."/>
            <person name="Helliwell K.E."/>
            <person name="Chan C."/>
            <person name="Marriage T."/>
            <person name="Bhattacharya D."/>
            <person name="Klein A.S."/>
            <person name="Badis Y."/>
            <person name="Brodie J."/>
            <person name="Cao Y."/>
            <person name="Collen J."/>
            <person name="Dittami S.M."/>
            <person name="Gachon C.M."/>
            <person name="Green B.R."/>
            <person name="Karpowicz S."/>
            <person name="Kim J.W."/>
            <person name="Kudahl U."/>
            <person name="Lin S."/>
            <person name="Michel G."/>
            <person name="Mittag M."/>
            <person name="Olson B.J."/>
            <person name="Pangilinan J."/>
            <person name="Peng Y."/>
            <person name="Qiu H."/>
            <person name="Shu S."/>
            <person name="Singer J.T."/>
            <person name="Smith A.G."/>
            <person name="Sprecher B.N."/>
            <person name="Wagner V."/>
            <person name="Wang W."/>
            <person name="Wang Z.-Y."/>
            <person name="Yan J."/>
            <person name="Yarish C."/>
            <person name="Zoeuner-Riek S."/>
            <person name="Zhuang Y."/>
            <person name="Zou Y."/>
            <person name="Lindquist E.A."/>
            <person name="Grimwood J."/>
            <person name="Barry K."/>
            <person name="Rokhsar D.S."/>
            <person name="Schmutz J."/>
            <person name="Stiller J.W."/>
            <person name="Grossman A.R."/>
            <person name="Prochnik S.E."/>
        </authorList>
    </citation>
    <scope>NUCLEOTIDE SEQUENCE [LARGE SCALE GENOMIC DNA]</scope>
    <source>
        <strain evidence="2">4086291</strain>
    </source>
</reference>
<feature type="compositionally biased region" description="Basic residues" evidence="1">
    <location>
        <begin position="8"/>
        <end position="19"/>
    </location>
</feature>
<feature type="compositionally biased region" description="Pro residues" evidence="1">
    <location>
        <begin position="83"/>
        <end position="109"/>
    </location>
</feature>
<feature type="region of interest" description="Disordered" evidence="1">
    <location>
        <begin position="1"/>
        <end position="169"/>
    </location>
</feature>
<dbReference type="EMBL" id="KV919125">
    <property type="protein sequence ID" value="OSX71552.1"/>
    <property type="molecule type" value="Genomic_DNA"/>
</dbReference>
<organism evidence="2 3">
    <name type="scientific">Porphyra umbilicalis</name>
    <name type="common">Purple laver</name>
    <name type="synonym">Red alga</name>
    <dbReference type="NCBI Taxonomy" id="2786"/>
    <lineage>
        <taxon>Eukaryota</taxon>
        <taxon>Rhodophyta</taxon>
        <taxon>Bangiophyceae</taxon>
        <taxon>Bangiales</taxon>
        <taxon>Bangiaceae</taxon>
        <taxon>Porphyra</taxon>
    </lineage>
</organism>
<accession>A0A1X6NSH6</accession>
<protein>
    <submittedName>
        <fullName evidence="2">Uncharacterized protein</fullName>
    </submittedName>
</protein>
<proteinExistence type="predicted"/>
<keyword evidence="3" id="KW-1185">Reference proteome</keyword>
<name>A0A1X6NSH6_PORUM</name>
<evidence type="ECO:0000313" key="2">
    <source>
        <dbReference type="EMBL" id="OSX71552.1"/>
    </source>
</evidence>
<dbReference type="Proteomes" id="UP000218209">
    <property type="component" value="Unassembled WGS sequence"/>
</dbReference>
<dbReference type="AlphaFoldDB" id="A0A1X6NSH6"/>